<proteinExistence type="inferred from homology"/>
<dbReference type="PANTHER" id="PTHR47933:SF55">
    <property type="entry name" value="PENTACOTRIPEPTIDE-REPEAT REGION OF PRORP DOMAIN-CONTAINING PROTEIN"/>
    <property type="match status" value="1"/>
</dbReference>
<evidence type="ECO:0000256" key="1">
    <source>
        <dbReference type="ARBA" id="ARBA00007626"/>
    </source>
</evidence>
<dbReference type="Pfam" id="PF13041">
    <property type="entry name" value="PPR_2"/>
    <property type="match status" value="1"/>
</dbReference>
<keyword evidence="5" id="KW-1185">Reference proteome</keyword>
<organism evidence="4 5">
    <name type="scientific">Quercus lobata</name>
    <name type="common">Valley oak</name>
    <dbReference type="NCBI Taxonomy" id="97700"/>
    <lineage>
        <taxon>Eukaryota</taxon>
        <taxon>Viridiplantae</taxon>
        <taxon>Streptophyta</taxon>
        <taxon>Embryophyta</taxon>
        <taxon>Tracheophyta</taxon>
        <taxon>Spermatophyta</taxon>
        <taxon>Magnoliopsida</taxon>
        <taxon>eudicotyledons</taxon>
        <taxon>Gunneridae</taxon>
        <taxon>Pentapetalae</taxon>
        <taxon>rosids</taxon>
        <taxon>fabids</taxon>
        <taxon>Fagales</taxon>
        <taxon>Fagaceae</taxon>
        <taxon>Quercus</taxon>
    </lineage>
</organism>
<dbReference type="InParanoid" id="A0A7N2MZ00"/>
<evidence type="ECO:0008006" key="6">
    <source>
        <dbReference type="Google" id="ProtNLM"/>
    </source>
</evidence>
<dbReference type="EMBL" id="LRBV02000011">
    <property type="status" value="NOT_ANNOTATED_CDS"/>
    <property type="molecule type" value="Genomic_DNA"/>
</dbReference>
<dbReference type="InterPro" id="IPR051240">
    <property type="entry name" value="Mito_RNA-Proc/Resp"/>
</dbReference>
<evidence type="ECO:0000313" key="5">
    <source>
        <dbReference type="Proteomes" id="UP000594261"/>
    </source>
</evidence>
<reference evidence="4" key="2">
    <citation type="submission" date="2021-01" db="UniProtKB">
        <authorList>
            <consortium name="EnsemblPlants"/>
        </authorList>
    </citation>
    <scope>IDENTIFICATION</scope>
</reference>
<comment type="similarity">
    <text evidence="1">Belongs to the PPR family. P subfamily.</text>
</comment>
<dbReference type="AlphaFoldDB" id="A0A7N2MZ00"/>
<name>A0A7N2MZ00_QUELO</name>
<evidence type="ECO:0000256" key="3">
    <source>
        <dbReference type="PROSITE-ProRule" id="PRU00708"/>
    </source>
</evidence>
<sequence>MGRCHLINDKTFSIALTTLAAARELKKCGEFFHSMNACGYEYSLESLNKVIETLCGNGLVEEAKFVVSKLRKWIKPSGVTYKCLIKGFCDVGDLVEASKVWNLMVDEGFQPDIDAVEKMMETHFKINTGKTAQAYMMFEEMHERGIQVDNLTLASLIYGLLVRGRVREAYKIVEGIEKPDISVYHGLIKGLLKLRRASEATQVFREMIKRRKVFRSHKVCGKEFEEGLEVPRFDYNKFLHYYSNEEGVVMFEEVAKKLREVGSVDLEDIFERMFLLWINEVYEMTRVVQDLVLKVVFCNVPVIVELIGSAVANQSFHIDGQEWIGREK</sequence>
<evidence type="ECO:0000313" key="4">
    <source>
        <dbReference type="EnsemblPlants" id="QL11p046082:mrna"/>
    </source>
</evidence>
<feature type="repeat" description="PPR" evidence="3">
    <location>
        <begin position="77"/>
        <end position="111"/>
    </location>
</feature>
<feature type="repeat" description="PPR" evidence="3">
    <location>
        <begin position="180"/>
        <end position="210"/>
    </location>
</feature>
<dbReference type="NCBIfam" id="TIGR00756">
    <property type="entry name" value="PPR"/>
    <property type="match status" value="2"/>
</dbReference>
<dbReference type="InterPro" id="IPR011990">
    <property type="entry name" value="TPR-like_helical_dom_sf"/>
</dbReference>
<dbReference type="Gene3D" id="1.25.40.10">
    <property type="entry name" value="Tetratricopeptide repeat domain"/>
    <property type="match status" value="2"/>
</dbReference>
<evidence type="ECO:0000256" key="2">
    <source>
        <dbReference type="ARBA" id="ARBA00022737"/>
    </source>
</evidence>
<dbReference type="EnsemblPlants" id="QL11p046082:mrna">
    <property type="protein sequence ID" value="QL11p046082:mrna"/>
    <property type="gene ID" value="QL11p046082"/>
</dbReference>
<dbReference type="PROSITE" id="PS51375">
    <property type="entry name" value="PPR"/>
    <property type="match status" value="2"/>
</dbReference>
<dbReference type="Gramene" id="QL11p046082:mrna">
    <property type="protein sequence ID" value="QL11p046082:mrna"/>
    <property type="gene ID" value="QL11p046082"/>
</dbReference>
<protein>
    <recommendedName>
        <fullName evidence="6">Pentatricopeptide repeat-containing protein</fullName>
    </recommendedName>
</protein>
<dbReference type="PANTHER" id="PTHR47933">
    <property type="entry name" value="PENTATRICOPEPTIDE REPEAT-CONTAINING PROTEIN 1, MITOCHONDRIAL"/>
    <property type="match status" value="1"/>
</dbReference>
<accession>A0A7N2MZ00</accession>
<keyword evidence="2" id="KW-0677">Repeat</keyword>
<dbReference type="InterPro" id="IPR002885">
    <property type="entry name" value="PPR_rpt"/>
</dbReference>
<dbReference type="Pfam" id="PF01535">
    <property type="entry name" value="PPR"/>
    <property type="match status" value="1"/>
</dbReference>
<dbReference type="Proteomes" id="UP000594261">
    <property type="component" value="Chromosome 11"/>
</dbReference>
<dbReference type="GO" id="GO:0003729">
    <property type="term" value="F:mRNA binding"/>
    <property type="evidence" value="ECO:0007669"/>
    <property type="project" value="TreeGrafter"/>
</dbReference>
<reference evidence="4 5" key="1">
    <citation type="journal article" date="2016" name="G3 (Bethesda)">
        <title>First Draft Assembly and Annotation of the Genome of a California Endemic Oak Quercus lobata Nee (Fagaceae).</title>
        <authorList>
            <person name="Sork V.L."/>
            <person name="Fitz-Gibbon S.T."/>
            <person name="Puiu D."/>
            <person name="Crepeau M."/>
            <person name="Gugger P.F."/>
            <person name="Sherman R."/>
            <person name="Stevens K."/>
            <person name="Langley C.H."/>
            <person name="Pellegrini M."/>
            <person name="Salzberg S.L."/>
        </authorList>
    </citation>
    <scope>NUCLEOTIDE SEQUENCE [LARGE SCALE GENOMIC DNA]</scope>
    <source>
        <strain evidence="4 5">cv. SW786</strain>
    </source>
</reference>